<evidence type="ECO:0000313" key="4">
    <source>
        <dbReference type="Proteomes" id="UP001497457"/>
    </source>
</evidence>
<keyword evidence="1" id="KW-0175">Coiled coil</keyword>
<protein>
    <submittedName>
        <fullName evidence="3">Uncharacterized protein</fullName>
    </submittedName>
</protein>
<keyword evidence="4" id="KW-1185">Reference proteome</keyword>
<evidence type="ECO:0000256" key="2">
    <source>
        <dbReference type="SAM" id="MobiDB-lite"/>
    </source>
</evidence>
<evidence type="ECO:0000256" key="1">
    <source>
        <dbReference type="SAM" id="Coils"/>
    </source>
</evidence>
<accession>A0ABC9BSG2</accession>
<proteinExistence type="predicted"/>
<gene>
    <name evidence="3" type="ORF">URODEC1_LOCUS68305</name>
</gene>
<evidence type="ECO:0000313" key="3">
    <source>
        <dbReference type="EMBL" id="CAL5007030.1"/>
    </source>
</evidence>
<feature type="region of interest" description="Disordered" evidence="2">
    <location>
        <begin position="41"/>
        <end position="61"/>
    </location>
</feature>
<name>A0ABC9BSG2_9POAL</name>
<dbReference type="AlphaFoldDB" id="A0ABC9BSG2"/>
<sequence length="347" mass="39625">MPMEFVQVKTSARGFGGFADLLLETLERAGVDTSQVTFMGVTQRTPPGTGRRGWTHIHTDIPKDPRVPELVPIREIAVEMNMADAVQTTARRTLREVLARLQTKLQDMPYGHLPKALLGPNYQGEALRNLREIHNEPDEKLRVAQHYLHAQDQALHTCDTSVESLHDGWNEEVVKVEDLEQQLQTLQAQVIASNYKNATLTARNTLLEAEVHNKEQALLNKESLLQDKDVLADELSDKVMEGVEEIQKHKKRLKWNEKNLSFFGAQLYYHQDKANRIATAWRRSDRKRVLEIKEAGEGQPAILRKKPRVESFELPWSQCPFSAAIPEILIPTHEMVRTAERLSDLLQ</sequence>
<reference evidence="3" key="1">
    <citation type="submission" date="2024-10" db="EMBL/GenBank/DDBJ databases">
        <authorList>
            <person name="Ryan C."/>
        </authorList>
    </citation>
    <scope>NUCLEOTIDE SEQUENCE [LARGE SCALE GENOMIC DNA]</scope>
</reference>
<feature type="coiled-coil region" evidence="1">
    <location>
        <begin position="169"/>
        <end position="196"/>
    </location>
</feature>
<organism evidence="3 4">
    <name type="scientific">Urochloa decumbens</name>
    <dbReference type="NCBI Taxonomy" id="240449"/>
    <lineage>
        <taxon>Eukaryota</taxon>
        <taxon>Viridiplantae</taxon>
        <taxon>Streptophyta</taxon>
        <taxon>Embryophyta</taxon>
        <taxon>Tracheophyta</taxon>
        <taxon>Spermatophyta</taxon>
        <taxon>Magnoliopsida</taxon>
        <taxon>Liliopsida</taxon>
        <taxon>Poales</taxon>
        <taxon>Poaceae</taxon>
        <taxon>PACMAD clade</taxon>
        <taxon>Panicoideae</taxon>
        <taxon>Panicodae</taxon>
        <taxon>Paniceae</taxon>
        <taxon>Melinidinae</taxon>
        <taxon>Urochloa</taxon>
    </lineage>
</organism>
<dbReference type="Proteomes" id="UP001497457">
    <property type="component" value="Chromosome 27b"/>
</dbReference>
<dbReference type="EMBL" id="OZ075137">
    <property type="protein sequence ID" value="CAL5007030.1"/>
    <property type="molecule type" value="Genomic_DNA"/>
</dbReference>